<evidence type="ECO:0000256" key="6">
    <source>
        <dbReference type="ARBA" id="ARBA00022837"/>
    </source>
</evidence>
<evidence type="ECO:0000259" key="11">
    <source>
        <dbReference type="PROSITE" id="PS50222"/>
    </source>
</evidence>
<dbReference type="GO" id="GO:0046872">
    <property type="term" value="F:metal ion binding"/>
    <property type="evidence" value="ECO:0007669"/>
    <property type="project" value="UniProtKB-KW"/>
</dbReference>
<feature type="region of interest" description="Disordered" evidence="10">
    <location>
        <begin position="33"/>
        <end position="62"/>
    </location>
</feature>
<keyword evidence="8" id="KW-0844">Vision</keyword>
<dbReference type="Pfam" id="PF13499">
    <property type="entry name" value="EF-hand_7"/>
    <property type="match status" value="1"/>
</dbReference>
<dbReference type="InterPro" id="IPR054446">
    <property type="entry name" value="CIMIP3-like"/>
</dbReference>
<evidence type="ECO:0000256" key="8">
    <source>
        <dbReference type="ARBA" id="ARBA00023305"/>
    </source>
</evidence>
<dbReference type="PRINTS" id="PR00450">
    <property type="entry name" value="RECOVERIN"/>
</dbReference>
<dbReference type="GO" id="GO:0007601">
    <property type="term" value="P:visual perception"/>
    <property type="evidence" value="ECO:0007669"/>
    <property type="project" value="UniProtKB-KW"/>
</dbReference>
<dbReference type="Gene3D" id="1.10.238.10">
    <property type="entry name" value="EF-hand"/>
    <property type="match status" value="2"/>
</dbReference>
<dbReference type="GO" id="GO:0001750">
    <property type="term" value="C:photoreceptor outer segment"/>
    <property type="evidence" value="ECO:0007669"/>
    <property type="project" value="UniProtKB-ARBA"/>
</dbReference>
<evidence type="ECO:0000256" key="3">
    <source>
        <dbReference type="ARBA" id="ARBA00022707"/>
    </source>
</evidence>
<evidence type="ECO:0000256" key="1">
    <source>
        <dbReference type="ARBA" id="ARBA00014955"/>
    </source>
</evidence>
<dbReference type="EMBL" id="JBHFQA010000011">
    <property type="protein sequence ID" value="KAL2090503.1"/>
    <property type="molecule type" value="Genomic_DNA"/>
</dbReference>
<dbReference type="PANTHER" id="PTHR23055:SF13">
    <property type="entry name" value="GUANYLYL CYCLASE-ACTIVATING PROTEIN 1"/>
    <property type="match status" value="1"/>
</dbReference>
<evidence type="ECO:0000313" key="12">
    <source>
        <dbReference type="EMBL" id="KAL2090503.1"/>
    </source>
</evidence>
<dbReference type="AlphaFoldDB" id="A0ABD1JUD0"/>
<evidence type="ECO:0000256" key="9">
    <source>
        <dbReference type="ARBA" id="ARBA00033141"/>
    </source>
</evidence>
<evidence type="ECO:0000256" key="4">
    <source>
        <dbReference type="ARBA" id="ARBA00022723"/>
    </source>
</evidence>
<keyword evidence="6" id="KW-0106">Calcium</keyword>
<dbReference type="InterPro" id="IPR002048">
    <property type="entry name" value="EF_hand_dom"/>
</dbReference>
<reference evidence="12 13" key="1">
    <citation type="submission" date="2024-09" db="EMBL/GenBank/DDBJ databases">
        <title>A chromosome-level genome assembly of Gray's grenadier anchovy, Coilia grayii.</title>
        <authorList>
            <person name="Fu Z."/>
        </authorList>
    </citation>
    <scope>NUCLEOTIDE SEQUENCE [LARGE SCALE GENOMIC DNA]</scope>
    <source>
        <strain evidence="12">G4</strain>
        <tissue evidence="12">Muscle</tissue>
    </source>
</reference>
<protein>
    <recommendedName>
        <fullName evidence="1">Guanylyl cyclase-activating protein 1</fullName>
    </recommendedName>
    <alternativeName>
        <fullName evidence="9">Guanylate cyclase activator 1A</fullName>
    </alternativeName>
</protein>
<dbReference type="InterPro" id="IPR028846">
    <property type="entry name" value="Recoverin"/>
</dbReference>
<evidence type="ECO:0000256" key="2">
    <source>
        <dbReference type="ARBA" id="ARBA00022606"/>
    </source>
</evidence>
<organism evidence="12 13">
    <name type="scientific">Coilia grayii</name>
    <name type="common">Gray's grenadier anchovy</name>
    <dbReference type="NCBI Taxonomy" id="363190"/>
    <lineage>
        <taxon>Eukaryota</taxon>
        <taxon>Metazoa</taxon>
        <taxon>Chordata</taxon>
        <taxon>Craniata</taxon>
        <taxon>Vertebrata</taxon>
        <taxon>Euteleostomi</taxon>
        <taxon>Actinopterygii</taxon>
        <taxon>Neopterygii</taxon>
        <taxon>Teleostei</taxon>
        <taxon>Clupei</taxon>
        <taxon>Clupeiformes</taxon>
        <taxon>Clupeoidei</taxon>
        <taxon>Engraulidae</taxon>
        <taxon>Coilinae</taxon>
        <taxon>Coilia</taxon>
    </lineage>
</organism>
<evidence type="ECO:0000256" key="7">
    <source>
        <dbReference type="ARBA" id="ARBA00023288"/>
    </source>
</evidence>
<proteinExistence type="predicted"/>
<dbReference type="PANTHER" id="PTHR23055">
    <property type="entry name" value="CALCIUM BINDING PROTEINS"/>
    <property type="match status" value="1"/>
</dbReference>
<keyword evidence="4" id="KW-0479">Metal-binding</keyword>
<keyword evidence="13" id="KW-1185">Reference proteome</keyword>
<dbReference type="SUPFAM" id="SSF47473">
    <property type="entry name" value="EF-hand"/>
    <property type="match status" value="1"/>
</dbReference>
<keyword evidence="2" id="KW-0716">Sensory transduction</keyword>
<feature type="domain" description="EF-hand" evidence="11">
    <location>
        <begin position="218"/>
        <end position="253"/>
    </location>
</feature>
<dbReference type="Pfam" id="PF13202">
    <property type="entry name" value="EF-hand_5"/>
    <property type="match status" value="1"/>
</dbReference>
<dbReference type="SMART" id="SM00054">
    <property type="entry name" value="EFh"/>
    <property type="match status" value="3"/>
</dbReference>
<evidence type="ECO:0000256" key="5">
    <source>
        <dbReference type="ARBA" id="ARBA00022737"/>
    </source>
</evidence>
<dbReference type="Proteomes" id="UP001591681">
    <property type="component" value="Unassembled WGS sequence"/>
</dbReference>
<evidence type="ECO:0000256" key="10">
    <source>
        <dbReference type="SAM" id="MobiDB-lite"/>
    </source>
</evidence>
<dbReference type="FunFam" id="1.10.238.10:FF:000052">
    <property type="entry name" value="Guanylate cyclase activator 1A"/>
    <property type="match status" value="1"/>
</dbReference>
<feature type="domain" description="EF-hand" evidence="11">
    <location>
        <begin position="182"/>
        <end position="217"/>
    </location>
</feature>
<dbReference type="InterPro" id="IPR018247">
    <property type="entry name" value="EF_Hand_1_Ca_BS"/>
</dbReference>
<gene>
    <name evidence="12" type="ORF">ACEWY4_012766</name>
</gene>
<keyword evidence="5" id="KW-0677">Repeat</keyword>
<feature type="compositionally biased region" description="Polar residues" evidence="10">
    <location>
        <begin position="47"/>
        <end position="62"/>
    </location>
</feature>
<evidence type="ECO:0000313" key="13">
    <source>
        <dbReference type="Proteomes" id="UP001591681"/>
    </source>
</evidence>
<dbReference type="Pfam" id="PF22581">
    <property type="entry name" value="CIMIP3"/>
    <property type="match status" value="1"/>
</dbReference>
<dbReference type="InterPro" id="IPR011992">
    <property type="entry name" value="EF-hand-dom_pair"/>
</dbReference>
<sequence length="321" mass="36447">MKTIIPTNASRNKVVDKHLDLLLFSWWKKQQDEAQPAPATSPDLGQGPQTASTPQAKEPQSTLTNVRCNSLIPFYSAAKPTCGYRFSRDTDHKRKLIGIPASNPVMWRNNLPSTPAHPKPAFHHICVKEEALNMGNNQSSLEELYSCESHQWYRKFMTECPSGLLTYYEFKQFFGLKNLSESSNAYVKSMFSTFDMNDDGFIDFMEYVAALSLVLKGGVEQKLRWYFKLYDVDGSGCIDRDELLLIIRSIRAISGIDNGMSAEDFTNMVFDKIDVNGDGELSYEEFMEGIQSDQMLLERFTQSLDLSHIVKKIHGEMVSKS</sequence>
<keyword evidence="7" id="KW-0449">Lipoprotein</keyword>
<accession>A0ABD1JUD0</accession>
<dbReference type="PROSITE" id="PS00018">
    <property type="entry name" value="EF_HAND_1"/>
    <property type="match status" value="3"/>
</dbReference>
<feature type="domain" description="EF-hand" evidence="11">
    <location>
        <begin position="261"/>
        <end position="296"/>
    </location>
</feature>
<dbReference type="CDD" id="cd00051">
    <property type="entry name" value="EFh"/>
    <property type="match status" value="2"/>
</dbReference>
<dbReference type="PROSITE" id="PS50222">
    <property type="entry name" value="EF_HAND_2"/>
    <property type="match status" value="3"/>
</dbReference>
<name>A0ABD1JUD0_9TELE</name>
<keyword evidence="3" id="KW-0519">Myristate</keyword>
<comment type="caution">
    <text evidence="12">The sequence shown here is derived from an EMBL/GenBank/DDBJ whole genome shotgun (WGS) entry which is preliminary data.</text>
</comment>